<proteinExistence type="predicted"/>
<keyword evidence="3" id="KW-1185">Reference proteome</keyword>
<name>A0ABV4V567_9BACL</name>
<feature type="signal peptide" evidence="1">
    <location>
        <begin position="1"/>
        <end position="21"/>
    </location>
</feature>
<evidence type="ECO:0000313" key="3">
    <source>
        <dbReference type="Proteomes" id="UP001575622"/>
    </source>
</evidence>
<accession>A0ABV4V567</accession>
<comment type="caution">
    <text evidence="2">The sequence shown here is derived from an EMBL/GenBank/DDBJ whole genome shotgun (WGS) entry which is preliminary data.</text>
</comment>
<dbReference type="PROSITE" id="PS51257">
    <property type="entry name" value="PROKAR_LIPOPROTEIN"/>
    <property type="match status" value="1"/>
</dbReference>
<protein>
    <recommendedName>
        <fullName evidence="4">Lipoprotein</fullName>
    </recommendedName>
</protein>
<feature type="chain" id="PRO_5047301893" description="Lipoprotein" evidence="1">
    <location>
        <begin position="22"/>
        <end position="165"/>
    </location>
</feature>
<evidence type="ECO:0008006" key="4">
    <source>
        <dbReference type="Google" id="ProtNLM"/>
    </source>
</evidence>
<dbReference type="Proteomes" id="UP001575622">
    <property type="component" value="Unassembled WGS sequence"/>
</dbReference>
<organism evidence="2 3">
    <name type="scientific">Paenibacillus oleatilyticus</name>
    <dbReference type="NCBI Taxonomy" id="2594886"/>
    <lineage>
        <taxon>Bacteria</taxon>
        <taxon>Bacillati</taxon>
        <taxon>Bacillota</taxon>
        <taxon>Bacilli</taxon>
        <taxon>Bacillales</taxon>
        <taxon>Paenibacillaceae</taxon>
        <taxon>Paenibacillus</taxon>
    </lineage>
</organism>
<evidence type="ECO:0000313" key="2">
    <source>
        <dbReference type="EMBL" id="MFB0844183.1"/>
    </source>
</evidence>
<dbReference type="RefSeq" id="WP_373953833.1">
    <property type="nucleotide sequence ID" value="NZ_JBHDLN010000009.1"/>
</dbReference>
<reference evidence="2 3" key="1">
    <citation type="submission" date="2024-09" db="EMBL/GenBank/DDBJ databases">
        <authorList>
            <person name="Makale K.P.P."/>
            <person name="Makhzoum A."/>
            <person name="Rantong G."/>
            <person name="Rahube T.O."/>
        </authorList>
    </citation>
    <scope>NUCLEOTIDE SEQUENCE [LARGE SCALE GENOMIC DNA]</scope>
    <source>
        <strain evidence="2 3">KM_D13</strain>
    </source>
</reference>
<sequence>MKYMCIFLLVFLLGGCSPANKENISNIESLTKEFPANDIRLIDIHLYRSDSYKTQPELINVFSDEKEKNNVIHWINTIHKRQDIIIPNINKIYVLQFHYPNGSSEMSKYLAYVEGFNGNYYAKKIEMKAELLNYDNFTKEMLASVIEKIGEKDWFAVEKLVILTP</sequence>
<gene>
    <name evidence="2" type="ORF">ACEU3E_18530</name>
</gene>
<dbReference type="EMBL" id="JBHDLN010000009">
    <property type="protein sequence ID" value="MFB0844183.1"/>
    <property type="molecule type" value="Genomic_DNA"/>
</dbReference>
<keyword evidence="1" id="KW-0732">Signal</keyword>
<evidence type="ECO:0000256" key="1">
    <source>
        <dbReference type="SAM" id="SignalP"/>
    </source>
</evidence>